<gene>
    <name evidence="2" type="primary">Hypp4408</name>
    <name evidence="2" type="ORF">BLAG_LOCUS22925</name>
</gene>
<organism evidence="2 3">
    <name type="scientific">Branchiostoma lanceolatum</name>
    <name type="common">Common lancelet</name>
    <name type="synonym">Amphioxus lanceolatum</name>
    <dbReference type="NCBI Taxonomy" id="7740"/>
    <lineage>
        <taxon>Eukaryota</taxon>
        <taxon>Metazoa</taxon>
        <taxon>Chordata</taxon>
        <taxon>Cephalochordata</taxon>
        <taxon>Leptocardii</taxon>
        <taxon>Amphioxiformes</taxon>
        <taxon>Branchiostomatidae</taxon>
        <taxon>Branchiostoma</taxon>
    </lineage>
</organism>
<reference evidence="2" key="1">
    <citation type="submission" date="2022-01" db="EMBL/GenBank/DDBJ databases">
        <authorList>
            <person name="Braso-Vives M."/>
        </authorList>
    </citation>
    <scope>NUCLEOTIDE SEQUENCE</scope>
</reference>
<protein>
    <submittedName>
        <fullName evidence="2">Hypp4408 protein</fullName>
    </submittedName>
</protein>
<accession>A0A8K0A7I3</accession>
<dbReference type="EMBL" id="OV696692">
    <property type="protein sequence ID" value="CAH1270734.1"/>
    <property type="molecule type" value="Genomic_DNA"/>
</dbReference>
<name>A0A8K0A7I3_BRALA</name>
<evidence type="ECO:0000313" key="2">
    <source>
        <dbReference type="EMBL" id="CAH1270734.1"/>
    </source>
</evidence>
<dbReference type="Proteomes" id="UP000838412">
    <property type="component" value="Chromosome 7"/>
</dbReference>
<feature type="compositionally biased region" description="Polar residues" evidence="1">
    <location>
        <begin position="68"/>
        <end position="77"/>
    </location>
</feature>
<sequence>MATMMWDQANNCWLGQRKENGKISKSQCGMTQQVPTLSMRRASGPGWLESEWSLEQVVAGGGCHLSVTPGSQGTFEGQNPDRHPPNMQGGDENQLHGGVSSVLAVFLPPAPSEVHLFSLCSSTFLCKQVLPACGDLSLPADHRHHKHTNHTFSPSISCNYRQPDLQEEVE</sequence>
<dbReference type="AlphaFoldDB" id="A0A8K0A7I3"/>
<evidence type="ECO:0000313" key="3">
    <source>
        <dbReference type="Proteomes" id="UP000838412"/>
    </source>
</evidence>
<evidence type="ECO:0000256" key="1">
    <source>
        <dbReference type="SAM" id="MobiDB-lite"/>
    </source>
</evidence>
<keyword evidence="3" id="KW-1185">Reference proteome</keyword>
<feature type="region of interest" description="Disordered" evidence="1">
    <location>
        <begin position="68"/>
        <end position="91"/>
    </location>
</feature>
<proteinExistence type="predicted"/>